<protein>
    <submittedName>
        <fullName evidence="13">TonB-linked SusC/RagA family outer membrane protein</fullName>
    </submittedName>
</protein>
<feature type="domain" description="TonB-dependent receptor plug" evidence="12">
    <location>
        <begin position="128"/>
        <end position="234"/>
    </location>
</feature>
<accession>A0A3L9ZRS8</accession>
<feature type="chain" id="PRO_5018011261" evidence="10">
    <location>
        <begin position="35"/>
        <end position="1008"/>
    </location>
</feature>
<dbReference type="PROSITE" id="PS52016">
    <property type="entry name" value="TONB_DEPENDENT_REC_3"/>
    <property type="match status" value="1"/>
</dbReference>
<dbReference type="Gene3D" id="2.40.170.20">
    <property type="entry name" value="TonB-dependent receptor, beta-barrel domain"/>
    <property type="match status" value="1"/>
</dbReference>
<dbReference type="InterPro" id="IPR023996">
    <property type="entry name" value="TonB-dep_OMP_SusC/RagA"/>
</dbReference>
<evidence type="ECO:0000256" key="8">
    <source>
        <dbReference type="PROSITE-ProRule" id="PRU01360"/>
    </source>
</evidence>
<evidence type="ECO:0000313" key="13">
    <source>
        <dbReference type="EMBL" id="RMA73128.1"/>
    </source>
</evidence>
<keyword evidence="4 8" id="KW-0812">Transmembrane</keyword>
<reference evidence="13 14" key="1">
    <citation type="submission" date="2018-10" db="EMBL/GenBank/DDBJ databases">
        <title>Genomic Encyclopedia of Archaeal and Bacterial Type Strains, Phase II (KMG-II): from individual species to whole genera.</title>
        <authorList>
            <person name="Goeker M."/>
        </authorList>
    </citation>
    <scope>NUCLEOTIDE SEQUENCE [LARGE SCALE GENOMIC DNA]</scope>
    <source>
        <strain evidence="13 14">DSM 19727</strain>
    </source>
</reference>
<feature type="signal peptide" evidence="10">
    <location>
        <begin position="1"/>
        <end position="34"/>
    </location>
</feature>
<dbReference type="Gene3D" id="2.170.130.10">
    <property type="entry name" value="TonB-dependent receptor, plug domain"/>
    <property type="match status" value="1"/>
</dbReference>
<dbReference type="NCBIfam" id="TIGR04057">
    <property type="entry name" value="SusC_RagA_signa"/>
    <property type="match status" value="1"/>
</dbReference>
<sequence>MYANNLKKQEKKFSNKKLFSFFLFSLTFLTGVHAQNTITGKVTEVSSVMGLPGVSVLIKDSKTSVTTDFEGNYIIQVPSTESILIFSYIGFRSVEVTVGSQTKIDAVLSEDISKLDEIIVVGYGTQSKRNVTGAISSVNMDAANKNLPNISVTQSLTGVSGVQFIGDGRPGQAGSILIRGQNSLSGDNEPLIVLDGIIFNGNLNAINPQDIETIDVLKDASSAAIYGSRAANGVILITSKKGSTSKPSVNVNVFTGISEPSNVIKNLGPEEYVERKLEWRKQMGLEADRNKIGQYLSATESQNYLNGKTTDAWDLILKSGFTRSIDLNISGRTELVNYYLSSSFSDDKGLILNDQEKRYTFRSNLEFKLADWIKVGVNAMFSQRDGSGRAALLKNAYWGSPYGTYFNEDGSPTQYPVLSEQANVNPLWESNLTSNEDISDNLFSNFYTELNSKLFGGTISYRLNFSPNLRWDHEYNYVRQDLNINFNNTNAEKFNRSSYDWLFENIVTYKKKFGSEHNFDLTLLYSRTHTDYETTTARADQLSVDGLGYNNLSLGSILTNNSYAEETEGISYMSRLNYQFKNRYLFTLTARRDGSSVFSTNNKYTVFPSAAFAWILSDESFFKENSTINLLKVRLSYGAVGNQAISPYQSLSLSDTKRYVFGDGGISNIGVVTSSLGNNDLKWETTYTANAALDFKMFNSRIGGTVELYNSKTEDLLVRRSIPVMGGYKSILTNIGEVNNKGIEVLLNTTNIKTDKFEWSSSLNFSYNSNKIVKLFGTDLNNDGKEDDSVANSWFIGKPINSFYDYKFNGIYQEGDQDIPNGSKPGFVRVKDINGDGKITPDDRTVVGSGNNPEYVLGLRNQFRYGNLSLSIFVNSLLGWEAPFNLFKPGSVDRAFNTLDAGYWTPENRSNSRPGLTYTDPLKTNFYQSRNFFRIRDVSLGYEFDKESIQKIKLSSLRLSISAKNLYTFTNWLGSDPENGTGSKTDAIDDNNAYPMPRTIALGLNIGF</sequence>
<evidence type="ECO:0000256" key="7">
    <source>
        <dbReference type="ARBA" id="ARBA00023237"/>
    </source>
</evidence>
<dbReference type="AlphaFoldDB" id="A0A3L9ZRS8"/>
<evidence type="ECO:0000256" key="10">
    <source>
        <dbReference type="SAM" id="SignalP"/>
    </source>
</evidence>
<gene>
    <name evidence="13" type="ORF">BC961_2734</name>
</gene>
<evidence type="ECO:0000256" key="4">
    <source>
        <dbReference type="ARBA" id="ARBA00022692"/>
    </source>
</evidence>
<dbReference type="InterPro" id="IPR036942">
    <property type="entry name" value="Beta-barrel_TonB_sf"/>
</dbReference>
<dbReference type="InterPro" id="IPR023997">
    <property type="entry name" value="TonB-dep_OMP_SusC/RagA_CS"/>
</dbReference>
<keyword evidence="2 8" id="KW-0813">Transport</keyword>
<dbReference type="GO" id="GO:0009279">
    <property type="term" value="C:cell outer membrane"/>
    <property type="evidence" value="ECO:0007669"/>
    <property type="project" value="UniProtKB-SubCell"/>
</dbReference>
<evidence type="ECO:0000256" key="2">
    <source>
        <dbReference type="ARBA" id="ARBA00022448"/>
    </source>
</evidence>
<comment type="similarity">
    <text evidence="8 9">Belongs to the TonB-dependent receptor family.</text>
</comment>
<evidence type="ECO:0000256" key="3">
    <source>
        <dbReference type="ARBA" id="ARBA00022452"/>
    </source>
</evidence>
<evidence type="ECO:0000259" key="12">
    <source>
        <dbReference type="Pfam" id="PF07715"/>
    </source>
</evidence>
<dbReference type="OrthoDB" id="9768177at2"/>
<organism evidence="13 14">
    <name type="scientific">Flavobacterium weaverense</name>
    <dbReference type="NCBI Taxonomy" id="271156"/>
    <lineage>
        <taxon>Bacteria</taxon>
        <taxon>Pseudomonadati</taxon>
        <taxon>Bacteroidota</taxon>
        <taxon>Flavobacteriia</taxon>
        <taxon>Flavobacteriales</taxon>
        <taxon>Flavobacteriaceae</taxon>
        <taxon>Flavobacterium</taxon>
    </lineage>
</organism>
<keyword evidence="6 8" id="KW-0472">Membrane</keyword>
<dbReference type="InterPro" id="IPR008969">
    <property type="entry name" value="CarboxyPept-like_regulatory"/>
</dbReference>
<dbReference type="Proteomes" id="UP000280368">
    <property type="component" value="Unassembled WGS sequence"/>
</dbReference>
<dbReference type="RefSeq" id="WP_121926297.1">
    <property type="nucleotide sequence ID" value="NZ_REFH01000011.1"/>
</dbReference>
<feature type="domain" description="TonB-dependent receptor-like beta-barrel" evidence="11">
    <location>
        <begin position="405"/>
        <end position="837"/>
    </location>
</feature>
<evidence type="ECO:0000256" key="1">
    <source>
        <dbReference type="ARBA" id="ARBA00004571"/>
    </source>
</evidence>
<evidence type="ECO:0000256" key="9">
    <source>
        <dbReference type="RuleBase" id="RU003357"/>
    </source>
</evidence>
<dbReference type="Pfam" id="PF00593">
    <property type="entry name" value="TonB_dep_Rec_b-barrel"/>
    <property type="match status" value="1"/>
</dbReference>
<evidence type="ECO:0000256" key="5">
    <source>
        <dbReference type="ARBA" id="ARBA00023077"/>
    </source>
</evidence>
<name>A0A3L9ZRS8_9FLAO</name>
<dbReference type="Pfam" id="PF13715">
    <property type="entry name" value="CarbopepD_reg_2"/>
    <property type="match status" value="1"/>
</dbReference>
<dbReference type="InterPro" id="IPR037066">
    <property type="entry name" value="Plug_dom_sf"/>
</dbReference>
<keyword evidence="3 8" id="KW-1134">Transmembrane beta strand</keyword>
<keyword evidence="7 8" id="KW-0998">Cell outer membrane</keyword>
<keyword evidence="5 9" id="KW-0798">TonB box</keyword>
<dbReference type="SUPFAM" id="SSF56935">
    <property type="entry name" value="Porins"/>
    <property type="match status" value="1"/>
</dbReference>
<comment type="caution">
    <text evidence="13">The sequence shown here is derived from an EMBL/GenBank/DDBJ whole genome shotgun (WGS) entry which is preliminary data.</text>
</comment>
<evidence type="ECO:0000259" key="11">
    <source>
        <dbReference type="Pfam" id="PF00593"/>
    </source>
</evidence>
<dbReference type="SUPFAM" id="SSF49464">
    <property type="entry name" value="Carboxypeptidase regulatory domain-like"/>
    <property type="match status" value="1"/>
</dbReference>
<dbReference type="NCBIfam" id="TIGR04056">
    <property type="entry name" value="OMP_RagA_SusC"/>
    <property type="match status" value="1"/>
</dbReference>
<proteinExistence type="inferred from homology"/>
<dbReference type="InterPro" id="IPR012910">
    <property type="entry name" value="Plug_dom"/>
</dbReference>
<evidence type="ECO:0000313" key="14">
    <source>
        <dbReference type="Proteomes" id="UP000280368"/>
    </source>
</evidence>
<dbReference type="EMBL" id="REFH01000011">
    <property type="protein sequence ID" value="RMA73128.1"/>
    <property type="molecule type" value="Genomic_DNA"/>
</dbReference>
<dbReference type="InterPro" id="IPR000531">
    <property type="entry name" value="Beta-barrel_TonB"/>
</dbReference>
<keyword evidence="14" id="KW-1185">Reference proteome</keyword>
<keyword evidence="10" id="KW-0732">Signal</keyword>
<dbReference type="Gene3D" id="2.60.40.1120">
    <property type="entry name" value="Carboxypeptidase-like, regulatory domain"/>
    <property type="match status" value="1"/>
</dbReference>
<evidence type="ECO:0000256" key="6">
    <source>
        <dbReference type="ARBA" id="ARBA00023136"/>
    </source>
</evidence>
<dbReference type="Pfam" id="PF07715">
    <property type="entry name" value="Plug"/>
    <property type="match status" value="1"/>
</dbReference>
<comment type="subcellular location">
    <subcellularLocation>
        <location evidence="1 8">Cell outer membrane</location>
        <topology evidence="1 8">Multi-pass membrane protein</topology>
    </subcellularLocation>
</comment>
<dbReference type="InterPro" id="IPR039426">
    <property type="entry name" value="TonB-dep_rcpt-like"/>
</dbReference>